<sequence>MAVGWPMRRKLIVLSTVLFLWGFAAGYALPLVSPEAARALYSLIREAVIGKIGGSITPGPWLSLAIFVNNVRVALVTLALGLTVIVPAIVVAGNGALLGLVSSMAISTGRPLLVVLASILPHGVFEIPALIYTASVSLELGALLWMRVLGKAGGLEAALRRLPRDVAIIVALFLLAALLEGLVTPAVVALVQSL</sequence>
<keyword evidence="3" id="KW-1185">Reference proteome</keyword>
<keyword evidence="1" id="KW-0812">Transmembrane</keyword>
<name>A0A7L9FGF3_9CREN</name>
<feature type="transmembrane region" description="Helical" evidence="1">
    <location>
        <begin position="127"/>
        <end position="145"/>
    </location>
</feature>
<evidence type="ECO:0000313" key="2">
    <source>
        <dbReference type="EMBL" id="QOJ78898.1"/>
    </source>
</evidence>
<dbReference type="AlphaFoldDB" id="A0A7L9FGF3"/>
<dbReference type="Pfam" id="PF01944">
    <property type="entry name" value="SpoIIM"/>
    <property type="match status" value="1"/>
</dbReference>
<dbReference type="GeneID" id="59148242"/>
<feature type="transmembrane region" description="Helical" evidence="1">
    <location>
        <begin position="166"/>
        <end position="191"/>
    </location>
</feature>
<gene>
    <name evidence="2" type="ORF">IG193_00060</name>
</gene>
<keyword evidence="1" id="KW-1133">Transmembrane helix</keyword>
<keyword evidence="1" id="KW-0472">Membrane</keyword>
<dbReference type="RefSeq" id="WP_192818870.1">
    <property type="nucleotide sequence ID" value="NZ_CP062310.1"/>
</dbReference>
<accession>A0A7L9FGF3</accession>
<dbReference type="PANTHER" id="PTHR35337:SF1">
    <property type="entry name" value="SLR1478 PROTEIN"/>
    <property type="match status" value="1"/>
</dbReference>
<proteinExistence type="predicted"/>
<feature type="transmembrane region" description="Helical" evidence="1">
    <location>
        <begin position="71"/>
        <end position="90"/>
    </location>
</feature>
<dbReference type="InParanoid" id="A0A7L9FGF3"/>
<evidence type="ECO:0000313" key="3">
    <source>
        <dbReference type="Proteomes" id="UP000594121"/>
    </source>
</evidence>
<reference evidence="2 3" key="1">
    <citation type="submission" date="2020-10" db="EMBL/GenBank/DDBJ databases">
        <title>Thermofilum lucidum 3507LT sp. nov. a novel member of Thermofilaceae family isolated from Chile hot spring, and proposal of description order Thermofilales.</title>
        <authorList>
            <person name="Zayulina K.S."/>
            <person name="Elcheninov A.G."/>
            <person name="Toshchakov S.V."/>
            <person name="Kublanov I.V."/>
        </authorList>
    </citation>
    <scope>NUCLEOTIDE SEQUENCE [LARGE SCALE GENOMIC DNA]</scope>
    <source>
        <strain evidence="2 3">3507LT</strain>
    </source>
</reference>
<dbReference type="Proteomes" id="UP000594121">
    <property type="component" value="Chromosome"/>
</dbReference>
<evidence type="ECO:0000256" key="1">
    <source>
        <dbReference type="SAM" id="Phobius"/>
    </source>
</evidence>
<dbReference type="PANTHER" id="PTHR35337">
    <property type="entry name" value="SLR1478 PROTEIN"/>
    <property type="match status" value="1"/>
</dbReference>
<dbReference type="EMBL" id="CP062310">
    <property type="protein sequence ID" value="QOJ78898.1"/>
    <property type="molecule type" value="Genomic_DNA"/>
</dbReference>
<dbReference type="KEGG" id="thel:IG193_00060"/>
<organism evidence="2 3">
    <name type="scientific">Infirmifilum lucidum</name>
    <dbReference type="NCBI Taxonomy" id="2776706"/>
    <lineage>
        <taxon>Archaea</taxon>
        <taxon>Thermoproteota</taxon>
        <taxon>Thermoprotei</taxon>
        <taxon>Thermofilales</taxon>
        <taxon>Thermofilaceae</taxon>
        <taxon>Infirmifilum</taxon>
    </lineage>
</organism>
<protein>
    <submittedName>
        <fullName evidence="2">Stage II sporulation protein M</fullName>
    </submittedName>
</protein>
<dbReference type="InterPro" id="IPR002798">
    <property type="entry name" value="SpoIIM-like"/>
</dbReference>